<dbReference type="SUPFAM" id="SSF75516">
    <property type="entry name" value="Pheromone-binding domain of LuxR-like quorum-sensing transcription factors"/>
    <property type="match status" value="1"/>
</dbReference>
<dbReference type="GO" id="GO:0006355">
    <property type="term" value="P:regulation of DNA-templated transcription"/>
    <property type="evidence" value="ECO:0007669"/>
    <property type="project" value="InterPro"/>
</dbReference>
<dbReference type="EMBL" id="PNYA01000032">
    <property type="protein sequence ID" value="PMS15356.1"/>
    <property type="molecule type" value="Genomic_DNA"/>
</dbReference>
<dbReference type="InterPro" id="IPR000792">
    <property type="entry name" value="Tscrpt_reg_LuxR_C"/>
</dbReference>
<dbReference type="InterPro" id="IPR016032">
    <property type="entry name" value="Sig_transdc_resp-reg_C-effctor"/>
</dbReference>
<dbReference type="Pfam" id="PF03472">
    <property type="entry name" value="Autoind_bind"/>
    <property type="match status" value="1"/>
</dbReference>
<evidence type="ECO:0000256" key="2">
    <source>
        <dbReference type="ARBA" id="ARBA00023125"/>
    </source>
</evidence>
<feature type="domain" description="HTH luxR-type" evidence="4">
    <location>
        <begin position="277"/>
        <end position="334"/>
    </location>
</feature>
<dbReference type="SUPFAM" id="SSF46894">
    <property type="entry name" value="C-terminal effector domain of the bipartite response regulators"/>
    <property type="match status" value="1"/>
</dbReference>
<dbReference type="Proteomes" id="UP000235616">
    <property type="component" value="Unassembled WGS sequence"/>
</dbReference>
<reference evidence="5 6" key="1">
    <citation type="submission" date="2018-01" db="EMBL/GenBank/DDBJ databases">
        <title>Whole genome analyses suggest that Burkholderia sensu lato contains two further novel genera in the rhizoxinica-symbiotica group Mycetohabitans gen. nov., and Trinickia gen. nov.: implications for the evolution of diazotrophy and nodulation in the Burkholderiaceae.</title>
        <authorList>
            <person name="Estrada-de los Santos P."/>
            <person name="Palmer M."/>
            <person name="Chavez-Ramirez B."/>
            <person name="Beukes C."/>
            <person name="Steenkamp E.T."/>
            <person name="Hirsch A.M."/>
            <person name="Manyaka P."/>
            <person name="Maluk M."/>
            <person name="Lafos M."/>
            <person name="Crook M."/>
            <person name="Gross E."/>
            <person name="Simon M.F."/>
            <person name="Bueno dos Reis Junior F."/>
            <person name="Poole P.S."/>
            <person name="Venter S.N."/>
            <person name="James E.K."/>
        </authorList>
    </citation>
    <scope>NUCLEOTIDE SEQUENCE [LARGE SCALE GENOMIC DNA]</scope>
    <source>
        <strain evidence="5 6">GIMN1.004</strain>
    </source>
</reference>
<gene>
    <name evidence="5" type="ORF">C0Z18_27215</name>
</gene>
<organism evidence="5 6">
    <name type="scientific">Trinickia dabaoshanensis</name>
    <dbReference type="NCBI Taxonomy" id="564714"/>
    <lineage>
        <taxon>Bacteria</taxon>
        <taxon>Pseudomonadati</taxon>
        <taxon>Pseudomonadota</taxon>
        <taxon>Betaproteobacteria</taxon>
        <taxon>Burkholderiales</taxon>
        <taxon>Burkholderiaceae</taxon>
        <taxon>Trinickia</taxon>
    </lineage>
</organism>
<dbReference type="InterPro" id="IPR036388">
    <property type="entry name" value="WH-like_DNA-bd_sf"/>
</dbReference>
<name>A0A2N7VDX6_9BURK</name>
<dbReference type="Gene3D" id="3.30.450.80">
    <property type="entry name" value="Transcription factor LuxR-like, autoinducer-binding domain"/>
    <property type="match status" value="1"/>
</dbReference>
<dbReference type="Pfam" id="PF00196">
    <property type="entry name" value="GerE"/>
    <property type="match status" value="1"/>
</dbReference>
<accession>A0A2N7VDX6</accession>
<evidence type="ECO:0000259" key="4">
    <source>
        <dbReference type="SMART" id="SM00421"/>
    </source>
</evidence>
<keyword evidence="1" id="KW-0805">Transcription regulation</keyword>
<evidence type="ECO:0000313" key="6">
    <source>
        <dbReference type="Proteomes" id="UP000235616"/>
    </source>
</evidence>
<evidence type="ECO:0000256" key="1">
    <source>
        <dbReference type="ARBA" id="ARBA00023015"/>
    </source>
</evidence>
<dbReference type="SMART" id="SM00421">
    <property type="entry name" value="HTH_LUXR"/>
    <property type="match status" value="1"/>
</dbReference>
<dbReference type="InterPro" id="IPR036693">
    <property type="entry name" value="TF_LuxR_autoind-bd_dom_sf"/>
</dbReference>
<dbReference type="Gene3D" id="1.10.10.10">
    <property type="entry name" value="Winged helix-like DNA-binding domain superfamily/Winged helix DNA-binding domain"/>
    <property type="match status" value="1"/>
</dbReference>
<dbReference type="InterPro" id="IPR005143">
    <property type="entry name" value="TF_LuxR_autoind-bd_dom"/>
</dbReference>
<proteinExistence type="predicted"/>
<protein>
    <recommendedName>
        <fullName evidence="4">HTH luxR-type domain-containing protein</fullName>
    </recommendedName>
</protein>
<evidence type="ECO:0000313" key="5">
    <source>
        <dbReference type="EMBL" id="PMS15356.1"/>
    </source>
</evidence>
<keyword evidence="3" id="KW-0804">Transcription</keyword>
<dbReference type="AlphaFoldDB" id="A0A2N7VDX6"/>
<sequence length="349" mass="38206">MQRRGATTSSRFARRRPRLGYCALTLRRAGAPLSRSQNMSQYGISDMDSEALNFQIYGDADLDSAPELSHDFDAPDGQRLAGIAYELAKADGAQERQALLRPALRAAGFDSLCYLRVSRIGDTFNRIVYFNAFSPAGWAQRYLRERFYEIDARLAYSSRHEWPMLWDLASIASTPQLSGIGSNGTAPASTPATPGTPAAAREARLVSASRDAGMLSGVSFGVGTPDALDTCVAIFSNTQPSKARVPDMSIGHAYALAVGLHEFLTLRAPQTHRPTGAAELSEIQRSILEFVTLGLNDKDIAERLGTSHHNVDYYLRQLKKLYHANNRVQLAYIAGHVLGRREASRGASR</sequence>
<dbReference type="GO" id="GO:0003677">
    <property type="term" value="F:DNA binding"/>
    <property type="evidence" value="ECO:0007669"/>
    <property type="project" value="UniProtKB-KW"/>
</dbReference>
<comment type="caution">
    <text evidence="5">The sequence shown here is derived from an EMBL/GenBank/DDBJ whole genome shotgun (WGS) entry which is preliminary data.</text>
</comment>
<keyword evidence="2" id="KW-0238">DNA-binding</keyword>
<keyword evidence="6" id="KW-1185">Reference proteome</keyword>
<evidence type="ECO:0000256" key="3">
    <source>
        <dbReference type="ARBA" id="ARBA00023163"/>
    </source>
</evidence>